<evidence type="ECO:0000313" key="2">
    <source>
        <dbReference type="EMBL" id="KAK3489541.1"/>
    </source>
</evidence>
<feature type="compositionally biased region" description="Polar residues" evidence="1">
    <location>
        <begin position="19"/>
        <end position="29"/>
    </location>
</feature>
<gene>
    <name evidence="2" type="ORF">B0T23DRAFT_406685</name>
</gene>
<feature type="compositionally biased region" description="Basic and acidic residues" evidence="1">
    <location>
        <begin position="468"/>
        <end position="477"/>
    </location>
</feature>
<accession>A0AAJ0MPX2</accession>
<reference evidence="2 3" key="1">
    <citation type="journal article" date="2023" name="Mol. Phylogenet. Evol.">
        <title>Genome-scale phylogeny and comparative genomics of the fungal order Sordariales.</title>
        <authorList>
            <person name="Hensen N."/>
            <person name="Bonometti L."/>
            <person name="Westerberg I."/>
            <person name="Brannstrom I.O."/>
            <person name="Guillou S."/>
            <person name="Cros-Aarteil S."/>
            <person name="Calhoun S."/>
            <person name="Haridas S."/>
            <person name="Kuo A."/>
            <person name="Mondo S."/>
            <person name="Pangilinan J."/>
            <person name="Riley R."/>
            <person name="LaButti K."/>
            <person name="Andreopoulos B."/>
            <person name="Lipzen A."/>
            <person name="Chen C."/>
            <person name="Yan M."/>
            <person name="Daum C."/>
            <person name="Ng V."/>
            <person name="Clum A."/>
            <person name="Steindorff A."/>
            <person name="Ohm R.A."/>
            <person name="Martin F."/>
            <person name="Silar P."/>
            <person name="Natvig D.O."/>
            <person name="Lalanne C."/>
            <person name="Gautier V."/>
            <person name="Ament-Velasquez S.L."/>
            <person name="Kruys A."/>
            <person name="Hutchinson M.I."/>
            <person name="Powell A.J."/>
            <person name="Barry K."/>
            <person name="Miller A.N."/>
            <person name="Grigoriev I.V."/>
            <person name="Debuchy R."/>
            <person name="Gladieux P."/>
            <person name="Hiltunen Thoren M."/>
            <person name="Johannesson H."/>
        </authorList>
    </citation>
    <scope>NUCLEOTIDE SEQUENCE [LARGE SCALE GENOMIC DNA]</scope>
    <source>
        <strain evidence="2 3">FGSC 10403</strain>
    </source>
</reference>
<name>A0AAJ0MPX2_9PEZI</name>
<organism evidence="2 3">
    <name type="scientific">Neurospora hispaniola</name>
    <dbReference type="NCBI Taxonomy" id="588809"/>
    <lineage>
        <taxon>Eukaryota</taxon>
        <taxon>Fungi</taxon>
        <taxon>Dikarya</taxon>
        <taxon>Ascomycota</taxon>
        <taxon>Pezizomycotina</taxon>
        <taxon>Sordariomycetes</taxon>
        <taxon>Sordariomycetidae</taxon>
        <taxon>Sordariales</taxon>
        <taxon>Sordariaceae</taxon>
        <taxon>Neurospora</taxon>
    </lineage>
</organism>
<keyword evidence="3" id="KW-1185">Reference proteome</keyword>
<feature type="region of interest" description="Disordered" evidence="1">
    <location>
        <begin position="428"/>
        <end position="488"/>
    </location>
</feature>
<feature type="region of interest" description="Disordered" evidence="1">
    <location>
        <begin position="399"/>
        <end position="418"/>
    </location>
</feature>
<dbReference type="GeneID" id="87876750"/>
<feature type="compositionally biased region" description="Basic and acidic residues" evidence="1">
    <location>
        <begin position="206"/>
        <end position="226"/>
    </location>
</feature>
<feature type="compositionally biased region" description="Basic and acidic residues" evidence="1">
    <location>
        <begin position="452"/>
        <end position="461"/>
    </location>
</feature>
<feature type="region of interest" description="Disordered" evidence="1">
    <location>
        <begin position="205"/>
        <end position="234"/>
    </location>
</feature>
<sequence length="488" mass="54940">MPFLCQKLEQSISPSPIPASTSRADTSKASPEPGTQHVSKTVANPKDTVADRCPTVSGPTHTDPRPPSCALSALPPFELQGLAMPGEARSRSIDRTSRVDNVTPTRKLPGRSPSPSGDVRIPLWRNETRAFKCTCELPPRIIGKELAESAHNAELWVDDRPQFNLFVDGSHKPYEPKTKDHRRPEYHSWGYGGYGVVFRNPYHGKGSAEFDRNHNDNAKSKSHTKEDEDELGPGHFSKRSWRSYRVLSIDHAELAAIFQGLATFLTLVRRHRPPSGTSVCVFTDSSDSVRRLRNKRALADDEPVSLRDAPPMPLVRAVIWLSHCISDEGCEIKLQWLPRCCVRAHKLADRAAGSWRRKKAVFYQKNKPLWRRGGILDAVHEGLMKVVKRIEAGEQAVLPHWSERKHKPKENKNDEDMLENFSGSAVQKEIEKDSGLIGTPSNKDQDSAPVMIHEDPMESWKTRKGPRPKGERPKEQRAGNSRKNCRWK</sequence>
<evidence type="ECO:0000256" key="1">
    <source>
        <dbReference type="SAM" id="MobiDB-lite"/>
    </source>
</evidence>
<dbReference type="EMBL" id="JAULSX010000006">
    <property type="protein sequence ID" value="KAK3489541.1"/>
    <property type="molecule type" value="Genomic_DNA"/>
</dbReference>
<proteinExistence type="predicted"/>
<evidence type="ECO:0000313" key="3">
    <source>
        <dbReference type="Proteomes" id="UP001285908"/>
    </source>
</evidence>
<feature type="region of interest" description="Disordered" evidence="1">
    <location>
        <begin position="1"/>
        <end position="73"/>
    </location>
</feature>
<feature type="region of interest" description="Disordered" evidence="1">
    <location>
        <begin position="85"/>
        <end position="120"/>
    </location>
</feature>
<protein>
    <submittedName>
        <fullName evidence="2">Uncharacterized protein</fullName>
    </submittedName>
</protein>
<comment type="caution">
    <text evidence="2">The sequence shown here is derived from an EMBL/GenBank/DDBJ whole genome shotgun (WGS) entry which is preliminary data.</text>
</comment>
<feature type="compositionally biased region" description="Basic and acidic residues" evidence="1">
    <location>
        <begin position="88"/>
        <end position="98"/>
    </location>
</feature>
<dbReference type="Proteomes" id="UP001285908">
    <property type="component" value="Unassembled WGS sequence"/>
</dbReference>
<dbReference type="RefSeq" id="XP_062691248.1">
    <property type="nucleotide sequence ID" value="XM_062839128.1"/>
</dbReference>
<dbReference type="AlphaFoldDB" id="A0AAJ0MPX2"/>